<name>A0A1B0AVU3_9MUSC</name>
<reference evidence="1" key="2">
    <citation type="submission" date="2020-05" db="UniProtKB">
        <authorList>
            <consortium name="EnsemblMetazoa"/>
        </authorList>
    </citation>
    <scope>IDENTIFICATION</scope>
    <source>
        <strain evidence="1">IAEA</strain>
    </source>
</reference>
<organism evidence="1 2">
    <name type="scientific">Glossina palpalis gambiensis</name>
    <dbReference type="NCBI Taxonomy" id="67801"/>
    <lineage>
        <taxon>Eukaryota</taxon>
        <taxon>Metazoa</taxon>
        <taxon>Ecdysozoa</taxon>
        <taxon>Arthropoda</taxon>
        <taxon>Hexapoda</taxon>
        <taxon>Insecta</taxon>
        <taxon>Pterygota</taxon>
        <taxon>Neoptera</taxon>
        <taxon>Endopterygota</taxon>
        <taxon>Diptera</taxon>
        <taxon>Brachycera</taxon>
        <taxon>Muscomorpha</taxon>
        <taxon>Hippoboscoidea</taxon>
        <taxon>Glossinidae</taxon>
        <taxon>Glossina</taxon>
    </lineage>
</organism>
<accession>A0A1B0AVU3</accession>
<evidence type="ECO:0000313" key="2">
    <source>
        <dbReference type="Proteomes" id="UP000092460"/>
    </source>
</evidence>
<sequence length="97" mass="11069">MFLVILNRNAIAYELPLNRSVVLHIMLVLRRLTEIYSRLIGTILIITFTRSESKPNIKSDLANKSEPDVISIMQPDAVLSKITSVDKVQGFIFYKYA</sequence>
<protein>
    <submittedName>
        <fullName evidence="1">Uncharacterized protein</fullName>
    </submittedName>
</protein>
<evidence type="ECO:0000313" key="1">
    <source>
        <dbReference type="EnsemblMetazoa" id="GPPI010305-PA"/>
    </source>
</evidence>
<dbReference type="EnsemblMetazoa" id="GPPI010305-RA">
    <property type="protein sequence ID" value="GPPI010305-PA"/>
    <property type="gene ID" value="GPPI010305"/>
</dbReference>
<dbReference type="AlphaFoldDB" id="A0A1B0AVU3"/>
<dbReference type="EMBL" id="JXJN01004394">
    <property type="status" value="NOT_ANNOTATED_CDS"/>
    <property type="molecule type" value="Genomic_DNA"/>
</dbReference>
<keyword evidence="2" id="KW-1185">Reference proteome</keyword>
<dbReference type="EMBL" id="JXJN01004393">
    <property type="status" value="NOT_ANNOTATED_CDS"/>
    <property type="molecule type" value="Genomic_DNA"/>
</dbReference>
<dbReference type="Proteomes" id="UP000092460">
    <property type="component" value="Unassembled WGS sequence"/>
</dbReference>
<dbReference type="VEuPathDB" id="VectorBase:GPPI010305"/>
<proteinExistence type="predicted"/>
<reference evidence="2" key="1">
    <citation type="submission" date="2015-01" db="EMBL/GenBank/DDBJ databases">
        <authorList>
            <person name="Aksoy S."/>
            <person name="Warren W."/>
            <person name="Wilson R.K."/>
        </authorList>
    </citation>
    <scope>NUCLEOTIDE SEQUENCE [LARGE SCALE GENOMIC DNA]</scope>
    <source>
        <strain evidence="2">IAEA</strain>
    </source>
</reference>